<keyword evidence="2" id="KW-1185">Reference proteome</keyword>
<dbReference type="KEGG" id="mpar:F7D14_20235"/>
<name>A0A6B8MB37_9HYPH</name>
<dbReference type="RefSeq" id="WP_154420396.1">
    <property type="nucleotide sequence ID" value="NZ_CP044332.1"/>
</dbReference>
<organism evidence="1 2">
    <name type="scientific">Methylocystis parvus</name>
    <dbReference type="NCBI Taxonomy" id="134"/>
    <lineage>
        <taxon>Bacteria</taxon>
        <taxon>Pseudomonadati</taxon>
        <taxon>Pseudomonadota</taxon>
        <taxon>Alphaproteobacteria</taxon>
        <taxon>Hyphomicrobiales</taxon>
        <taxon>Methylocystaceae</taxon>
        <taxon>Methylocystis</taxon>
    </lineage>
</organism>
<evidence type="ECO:0000313" key="1">
    <source>
        <dbReference type="EMBL" id="QGM99921.1"/>
    </source>
</evidence>
<sequence length="93" mass="10555">MITQAPSKFASAEWWDEHPLTSLVVVHAILALSTDDRTPEEIWLTPTINEWRQVAELAAEYSDYDDSAIASEQMTWQILSRVVRGDAPLIELN</sequence>
<reference evidence="1 2" key="1">
    <citation type="submission" date="2019-09" db="EMBL/GenBank/DDBJ databases">
        <title>Isolation and complete genome sequencing of Methylocystis species.</title>
        <authorList>
            <person name="Rumah B.L."/>
            <person name="Stead C.E."/>
            <person name="Stevens B.C."/>
            <person name="Minton N.P."/>
            <person name="Grosse-Honebrink A."/>
            <person name="Zhang Y."/>
        </authorList>
    </citation>
    <scope>NUCLEOTIDE SEQUENCE [LARGE SCALE GENOMIC DNA]</scope>
    <source>
        <strain evidence="1 2">BRCS2</strain>
        <plasmid evidence="1 2">unnamed1</plasmid>
    </source>
</reference>
<proteinExistence type="predicted"/>
<protein>
    <submittedName>
        <fullName evidence="1">Uncharacterized protein</fullName>
    </submittedName>
</protein>
<dbReference type="Proteomes" id="UP000422569">
    <property type="component" value="Plasmid unnamed1"/>
</dbReference>
<geneLocation type="plasmid" evidence="1">
    <name>unnamed1</name>
</geneLocation>
<keyword evidence="1" id="KW-0614">Plasmid</keyword>
<dbReference type="AlphaFoldDB" id="A0A6B8MB37"/>
<dbReference type="EMBL" id="CP044332">
    <property type="protein sequence ID" value="QGM99921.1"/>
    <property type="molecule type" value="Genomic_DNA"/>
</dbReference>
<evidence type="ECO:0000313" key="2">
    <source>
        <dbReference type="Proteomes" id="UP000422569"/>
    </source>
</evidence>
<accession>A0A6B8MB37</accession>
<gene>
    <name evidence="1" type="ORF">F7D14_20235</name>
</gene>
<dbReference type="GeneID" id="42570756"/>